<dbReference type="EMBL" id="MCFE01000697">
    <property type="protein sequence ID" value="ORX81575.1"/>
    <property type="molecule type" value="Genomic_DNA"/>
</dbReference>
<feature type="domain" description="Tubulin-folding cofactor D C-terminal" evidence="3">
    <location>
        <begin position="927"/>
        <end position="1120"/>
    </location>
</feature>
<evidence type="ECO:0000313" key="6">
    <source>
        <dbReference type="Proteomes" id="UP000193498"/>
    </source>
</evidence>
<feature type="region of interest" description="Disordered" evidence="2">
    <location>
        <begin position="348"/>
        <end position="368"/>
    </location>
</feature>
<comment type="caution">
    <text evidence="5">The sequence shown here is derived from an EMBL/GenBank/DDBJ whole genome shotgun (WGS) entry which is preliminary data.</text>
</comment>
<proteinExistence type="predicted"/>
<dbReference type="OrthoDB" id="10253476at2759"/>
<dbReference type="GO" id="GO:0007021">
    <property type="term" value="P:tubulin complex assembly"/>
    <property type="evidence" value="ECO:0007669"/>
    <property type="project" value="InterPro"/>
</dbReference>
<keyword evidence="6" id="KW-1185">Reference proteome</keyword>
<dbReference type="GO" id="GO:0007023">
    <property type="term" value="P:post-chaperonin tubulin folding pathway"/>
    <property type="evidence" value="ECO:0007669"/>
    <property type="project" value="InterPro"/>
</dbReference>
<dbReference type="InterPro" id="IPR016024">
    <property type="entry name" value="ARM-type_fold"/>
</dbReference>
<dbReference type="GO" id="GO:0005096">
    <property type="term" value="F:GTPase activator activity"/>
    <property type="evidence" value="ECO:0007669"/>
    <property type="project" value="InterPro"/>
</dbReference>
<dbReference type="FunCoup" id="A0A1Y1X769">
    <property type="interactions" value="593"/>
</dbReference>
<evidence type="ECO:0000256" key="1">
    <source>
        <dbReference type="ARBA" id="ARBA00023186"/>
    </source>
</evidence>
<feature type="compositionally biased region" description="Acidic residues" evidence="2">
    <location>
        <begin position="356"/>
        <end position="368"/>
    </location>
</feature>
<dbReference type="STRING" id="1314790.A0A1Y1X769"/>
<keyword evidence="1" id="KW-0143">Chaperone</keyword>
<dbReference type="Proteomes" id="UP000193498">
    <property type="component" value="Unassembled WGS sequence"/>
</dbReference>
<dbReference type="GO" id="GO:0000226">
    <property type="term" value="P:microtubule cytoskeleton organization"/>
    <property type="evidence" value="ECO:0007669"/>
    <property type="project" value="TreeGrafter"/>
</dbReference>
<dbReference type="Pfam" id="PF23579">
    <property type="entry name" value="ARM_TBCD"/>
    <property type="match status" value="1"/>
</dbReference>
<dbReference type="Gene3D" id="1.25.10.10">
    <property type="entry name" value="Leucine-rich Repeat Variant"/>
    <property type="match status" value="2"/>
</dbReference>
<name>A0A1Y1X769_9FUNG</name>
<protein>
    <submittedName>
        <fullName evidence="5">ARM repeat-containing protein</fullName>
    </submittedName>
</protein>
<reference evidence="5 6" key="1">
    <citation type="submission" date="2016-07" db="EMBL/GenBank/DDBJ databases">
        <title>Pervasive Adenine N6-methylation of Active Genes in Fungi.</title>
        <authorList>
            <consortium name="DOE Joint Genome Institute"/>
            <person name="Mondo S.J."/>
            <person name="Dannebaum R.O."/>
            <person name="Kuo R.C."/>
            <person name="Labutti K."/>
            <person name="Haridas S."/>
            <person name="Kuo A."/>
            <person name="Salamov A."/>
            <person name="Ahrendt S.R."/>
            <person name="Lipzen A."/>
            <person name="Sullivan W."/>
            <person name="Andreopoulos W.B."/>
            <person name="Clum A."/>
            <person name="Lindquist E."/>
            <person name="Daum C."/>
            <person name="Ramamoorthy G.K."/>
            <person name="Gryganskyi A."/>
            <person name="Culley D."/>
            <person name="Magnuson J.K."/>
            <person name="James T.Y."/>
            <person name="O'Malley M.A."/>
            <person name="Stajich J.E."/>
            <person name="Spatafora J.W."/>
            <person name="Visel A."/>
            <person name="Grigoriev I.V."/>
        </authorList>
    </citation>
    <scope>NUCLEOTIDE SEQUENCE [LARGE SCALE GENOMIC DNA]</scope>
    <source>
        <strain evidence="5 6">CBS 931.73</strain>
    </source>
</reference>
<dbReference type="GO" id="GO:0048487">
    <property type="term" value="F:beta-tubulin binding"/>
    <property type="evidence" value="ECO:0007669"/>
    <property type="project" value="InterPro"/>
</dbReference>
<gene>
    <name evidence="5" type="ORF">K493DRAFT_342347</name>
</gene>
<dbReference type="InterPro" id="IPR033162">
    <property type="entry name" value="TBCD"/>
</dbReference>
<dbReference type="SUPFAM" id="SSF48371">
    <property type="entry name" value="ARM repeat"/>
    <property type="match status" value="2"/>
</dbReference>
<feature type="domain" description="Tubulin-folding cofactor D ARM repeats" evidence="4">
    <location>
        <begin position="300"/>
        <end position="555"/>
    </location>
</feature>
<dbReference type="InterPro" id="IPR058033">
    <property type="entry name" value="ARM_TBCD_2nd"/>
</dbReference>
<accession>A0A1Y1X769</accession>
<dbReference type="AlphaFoldDB" id="A0A1Y1X769"/>
<dbReference type="PANTHER" id="PTHR12658">
    <property type="entry name" value="BETA-TUBULIN COFACTOR D"/>
    <property type="match status" value="1"/>
</dbReference>
<evidence type="ECO:0000259" key="3">
    <source>
        <dbReference type="Pfam" id="PF12612"/>
    </source>
</evidence>
<dbReference type="PANTHER" id="PTHR12658:SF0">
    <property type="entry name" value="TUBULIN-SPECIFIC CHAPERONE D"/>
    <property type="match status" value="1"/>
</dbReference>
<dbReference type="Pfam" id="PF12612">
    <property type="entry name" value="TFCD_C"/>
    <property type="match status" value="1"/>
</dbReference>
<organism evidence="5 6">
    <name type="scientific">Basidiobolus meristosporus CBS 931.73</name>
    <dbReference type="NCBI Taxonomy" id="1314790"/>
    <lineage>
        <taxon>Eukaryota</taxon>
        <taxon>Fungi</taxon>
        <taxon>Fungi incertae sedis</taxon>
        <taxon>Zoopagomycota</taxon>
        <taxon>Entomophthoromycotina</taxon>
        <taxon>Basidiobolomycetes</taxon>
        <taxon>Basidiobolales</taxon>
        <taxon>Basidiobolaceae</taxon>
        <taxon>Basidiobolus</taxon>
    </lineage>
</organism>
<dbReference type="Pfam" id="PF25767">
    <property type="entry name" value="ARM_TBCD_2nd"/>
    <property type="match status" value="1"/>
</dbReference>
<sequence length="1221" mass="137791">MATELALDEGEVQTLTFFKEAEQFKNSLEELISICRKNGQIPVGDIDSKREKCLTIELSKILEQYQEQPHLLDPHLESIVNPLIAELRNKLTSTQIVGDPACESEKVERRNINSHHSLFQILYVLSKVRGYKTIVKFFGHEVADLEQTFYFLLLSSPEHTESWETRYVLLIWLSLIVMIPFDLQTIDSGFNKELSLIEHLIQVAKGYLALCSKESDAAAVLLSRLLSRRDCIAKQLPEFFQWAHDQLFASSNVFLIKGILLALSAILKQGNRESILPHLSLITPCIHLLDSKEGLKNNTLIRKLIYKLTQRIGLCCLKPRVANWRYQRGNRSLKQNLASTAALSGETEHLKRENREDADDDDDEEEEEYPEELEEIIDILLNGLKDKDTICRWSVAKGLGRISGRLPRYLADDIIGSIIELFDEDLLMSDNQIDLSGVSDHTWHGACLSIAELARRGLLLPDRLEQTIPKILLALKFDQKRGSHSIGAHVRDAACYVCWSFARAYAPEVLKPLANDLANSLAAVCVFDREVNVRRASSAAFQENVGRQISFPHGISILTAADYFSVGNRTNSFLNVSVEIARYPEYRAHLIDHVAMVTLNHWDKAMRQLGSKALYRLTEIDPDYVVESTIPTLVASAKSFDMNIRHGAVLGLGEVCLAWSQSQKFDDEWAKRHADLIEVVGGVVSSFPRNALETFGSEQTREAACRYIACLSQAKWPLSEEVLHQWRDIVYSSLERKEEWLQEEAAKASKSLVACYGLTSDDLKIYPLFLSIFFSESLTPLLTMIAKIEPAANALGRRGYSLALGSFDYIAMKENIEDVCEALVNMTQIQENPALNDTEARRNAMLALTNIVNGLQLNLKEVISLEWFNNIVSAFLSGLEDYSVDSRGDIGSWVREASMKGLKTIGSLAALLDNTSEPYITREISTRIISGLLKQCVERIDRIRACAGECLHHLLHGGELAQIPVPGIPFVANREVMEEAIPKDIKLNWYSAMSIYPRMVQVLVIPEYHLDLLTGFIVSAGGLTESLVRHSSTSLVEYISELPVHADSDMLTLQKLSRSLTTIMDTYAKQDRVIVPLLEVLDMLFERETLQQLEDLADTNFLAVYERVRKEAFKCRDIRKLSATIKVMTGLSSLHGAVRVRALQQLLGYLVHPFPKIRRLAADQLYLMQASQEEENEEIEEILVGTDWDQSPAQLKEIRNQLYPLLQIPQPVLVKPKPLNH</sequence>
<evidence type="ECO:0000256" key="2">
    <source>
        <dbReference type="SAM" id="MobiDB-lite"/>
    </source>
</evidence>
<evidence type="ECO:0000259" key="4">
    <source>
        <dbReference type="Pfam" id="PF25767"/>
    </source>
</evidence>
<dbReference type="InterPro" id="IPR022577">
    <property type="entry name" value="TBCD_C"/>
</dbReference>
<dbReference type="InterPro" id="IPR011989">
    <property type="entry name" value="ARM-like"/>
</dbReference>
<dbReference type="InParanoid" id="A0A1Y1X769"/>
<evidence type="ECO:0000313" key="5">
    <source>
        <dbReference type="EMBL" id="ORX81575.1"/>
    </source>
</evidence>